<proteinExistence type="inferred from homology"/>
<comment type="caution">
    <text evidence="15">The sequence shown here is derived from an EMBL/GenBank/DDBJ whole genome shotgun (WGS) entry which is preliminary data.</text>
</comment>
<dbReference type="SUPFAM" id="SSF109998">
    <property type="entry name" value="Triger factor/SurA peptide-binding domain-like"/>
    <property type="match status" value="1"/>
</dbReference>
<dbReference type="InterPro" id="IPR052029">
    <property type="entry name" value="PpiD_chaperone"/>
</dbReference>
<evidence type="ECO:0000256" key="13">
    <source>
        <dbReference type="ARBA" id="ARBA00042775"/>
    </source>
</evidence>
<evidence type="ECO:0000256" key="11">
    <source>
        <dbReference type="ARBA" id="ARBA00038408"/>
    </source>
</evidence>
<sequence>MLDSLRNAARSWVAKSLLLLLVASFAIWGGSQSLIASNANTVMTVGDQEITPEQFRLAYQRQIANLSRQFGTQLTAQQARSFGIDREVLTQLSAGAALDQLSDDMNLGLSEERLANLIAEDPAFKGTNGQFDRDLFSSRLRNAGLRENDYIAERSKVAVRSQVVEAVSDGFKPPQVMLDALKQYRDEARTIDYLLLSNANIDPVKAPADDVLTTWFDANKAKYRAPEYRNFAYVKLEPSDLADASSITDEQLRAEYDKRKDGYKTHETRTIEQLTFPNKEMADAAAIQLRDGTTTFDQIIKDQGKTTTDVHLGDFTRESLPDPAWAEPAFKVSANGGTTPVIKGTFGSVILRISNIRPESTRTFDEVKEELRQQVAVAAASQEITSAHDRFEDLRGGGATLDDAAKELNLKLVTVTADASGQDEQEQPIANLPAASNLVAEVFRTEPGQDTIPVALGNTGYIWFEVRNVIPERDRTLAEVREKVVVDWTAEQQRDALTAKATELKGRVDKGETLAAIAEDLGIAVETKTGLRRNAEDAIFGAEAIATAFSGPVDTTGTALAADRESRMLLKVTAVEQAPTDELANDPQLQRLAESAGDDMLDQMVNSLKDRYGVSINQTVLDQSASTVQ</sequence>
<keyword evidence="8" id="KW-0143">Chaperone</keyword>
<evidence type="ECO:0000256" key="7">
    <source>
        <dbReference type="ARBA" id="ARBA00023136"/>
    </source>
</evidence>
<keyword evidence="3" id="KW-1003">Cell membrane</keyword>
<evidence type="ECO:0000256" key="2">
    <source>
        <dbReference type="ARBA" id="ARBA00018370"/>
    </source>
</evidence>
<evidence type="ECO:0000256" key="9">
    <source>
        <dbReference type="ARBA" id="ARBA00030642"/>
    </source>
</evidence>
<evidence type="ECO:0000259" key="14">
    <source>
        <dbReference type="Pfam" id="PF13145"/>
    </source>
</evidence>
<evidence type="ECO:0000256" key="8">
    <source>
        <dbReference type="ARBA" id="ARBA00023186"/>
    </source>
</evidence>
<dbReference type="Gene3D" id="3.10.50.40">
    <property type="match status" value="1"/>
</dbReference>
<dbReference type="PANTHER" id="PTHR47529:SF1">
    <property type="entry name" value="PERIPLASMIC CHAPERONE PPID"/>
    <property type="match status" value="1"/>
</dbReference>
<dbReference type="AlphaFoldDB" id="A0A5C4XFG8"/>
<dbReference type="PANTHER" id="PTHR47529">
    <property type="entry name" value="PEPTIDYL-PROLYL CIS-TRANS ISOMERASE D"/>
    <property type="match status" value="1"/>
</dbReference>
<evidence type="ECO:0000256" key="12">
    <source>
        <dbReference type="ARBA" id="ARBA00040743"/>
    </source>
</evidence>
<evidence type="ECO:0000256" key="3">
    <source>
        <dbReference type="ARBA" id="ARBA00022475"/>
    </source>
</evidence>
<name>A0A5C4XFG8_9HYPH</name>
<gene>
    <name evidence="15" type="ORF">FHP24_18440</name>
</gene>
<keyword evidence="6" id="KW-1133">Transmembrane helix</keyword>
<evidence type="ECO:0000256" key="5">
    <source>
        <dbReference type="ARBA" id="ARBA00022692"/>
    </source>
</evidence>
<keyword evidence="7" id="KW-0472">Membrane</keyword>
<keyword evidence="16" id="KW-1185">Reference proteome</keyword>
<dbReference type="Proteomes" id="UP000311605">
    <property type="component" value="Unassembled WGS sequence"/>
</dbReference>
<dbReference type="GO" id="GO:0005886">
    <property type="term" value="C:plasma membrane"/>
    <property type="evidence" value="ECO:0007669"/>
    <property type="project" value="UniProtKB-SubCell"/>
</dbReference>
<comment type="subcellular location">
    <subcellularLocation>
        <location evidence="1">Cell inner membrane</location>
        <topology evidence="1">Single-pass type II membrane protein</topology>
        <orientation evidence="1">Periplasmic side</orientation>
    </subcellularLocation>
</comment>
<keyword evidence="5" id="KW-0812">Transmembrane</keyword>
<dbReference type="RefSeq" id="WP_139677707.1">
    <property type="nucleotide sequence ID" value="NZ_VDMN01000004.1"/>
</dbReference>
<organism evidence="15 16">
    <name type="scientific">Aliirhizobium smilacinae</name>
    <dbReference type="NCBI Taxonomy" id="1395944"/>
    <lineage>
        <taxon>Bacteria</taxon>
        <taxon>Pseudomonadati</taxon>
        <taxon>Pseudomonadota</taxon>
        <taxon>Alphaproteobacteria</taxon>
        <taxon>Hyphomicrobiales</taxon>
        <taxon>Rhizobiaceae</taxon>
        <taxon>Aliirhizobium</taxon>
    </lineage>
</organism>
<protein>
    <recommendedName>
        <fullName evidence="2">Parvulin-like PPIase</fullName>
    </recommendedName>
    <alternativeName>
        <fullName evidence="9">Peptidyl-prolyl cis-trans isomerase plp</fullName>
    </alternativeName>
    <alternativeName>
        <fullName evidence="12">Periplasmic chaperone PpiD</fullName>
    </alternativeName>
    <alternativeName>
        <fullName evidence="13">Periplasmic folding chaperone</fullName>
    </alternativeName>
    <alternativeName>
        <fullName evidence="10">Rotamase plp</fullName>
    </alternativeName>
</protein>
<dbReference type="InterPro" id="IPR000297">
    <property type="entry name" value="PPIase_PpiC"/>
</dbReference>
<dbReference type="GO" id="GO:0003755">
    <property type="term" value="F:peptidyl-prolyl cis-trans isomerase activity"/>
    <property type="evidence" value="ECO:0007669"/>
    <property type="project" value="InterPro"/>
</dbReference>
<dbReference type="SUPFAM" id="SSF54534">
    <property type="entry name" value="FKBP-like"/>
    <property type="match status" value="1"/>
</dbReference>
<evidence type="ECO:0000256" key="4">
    <source>
        <dbReference type="ARBA" id="ARBA00022519"/>
    </source>
</evidence>
<dbReference type="Pfam" id="PF13624">
    <property type="entry name" value="SurA_N_3"/>
    <property type="match status" value="1"/>
</dbReference>
<evidence type="ECO:0000256" key="1">
    <source>
        <dbReference type="ARBA" id="ARBA00004382"/>
    </source>
</evidence>
<evidence type="ECO:0000313" key="15">
    <source>
        <dbReference type="EMBL" id="TNM62078.1"/>
    </source>
</evidence>
<dbReference type="InterPro" id="IPR027304">
    <property type="entry name" value="Trigger_fact/SurA_dom_sf"/>
</dbReference>
<evidence type="ECO:0000313" key="16">
    <source>
        <dbReference type="Proteomes" id="UP000311605"/>
    </source>
</evidence>
<dbReference type="EMBL" id="VDMN01000004">
    <property type="protein sequence ID" value="TNM62078.1"/>
    <property type="molecule type" value="Genomic_DNA"/>
</dbReference>
<dbReference type="Pfam" id="PF13145">
    <property type="entry name" value="Rotamase_2"/>
    <property type="match status" value="1"/>
</dbReference>
<dbReference type="OrthoDB" id="9768393at2"/>
<accession>A0A5C4XFG8</accession>
<feature type="domain" description="PpiC" evidence="14">
    <location>
        <begin position="247"/>
        <end position="369"/>
    </location>
</feature>
<reference evidence="15 16" key="1">
    <citation type="submission" date="2019-06" db="EMBL/GenBank/DDBJ databases">
        <title>The draft genome of Rhizobium smilacinae PTYR-5.</title>
        <authorList>
            <person name="Liu L."/>
            <person name="Li L."/>
            <person name="Zhang X."/>
        </authorList>
    </citation>
    <scope>NUCLEOTIDE SEQUENCE [LARGE SCALE GENOMIC DNA]</scope>
    <source>
        <strain evidence="15 16">PTYR-5</strain>
    </source>
</reference>
<comment type="similarity">
    <text evidence="11">Belongs to the PpiD chaperone family.</text>
</comment>
<evidence type="ECO:0000256" key="6">
    <source>
        <dbReference type="ARBA" id="ARBA00022989"/>
    </source>
</evidence>
<keyword evidence="4" id="KW-0997">Cell inner membrane</keyword>
<keyword evidence="15" id="KW-0413">Isomerase</keyword>
<evidence type="ECO:0000256" key="10">
    <source>
        <dbReference type="ARBA" id="ARBA00031484"/>
    </source>
</evidence>
<dbReference type="InterPro" id="IPR046357">
    <property type="entry name" value="PPIase_dom_sf"/>
</dbReference>